<gene>
    <name evidence="3" type="ORF">Ptr86124_003166</name>
</gene>
<accession>A0A922NL17</accession>
<organism evidence="3 4">
    <name type="scientific">Pyrenophora tritici-repentis</name>
    <dbReference type="NCBI Taxonomy" id="45151"/>
    <lineage>
        <taxon>Eukaryota</taxon>
        <taxon>Fungi</taxon>
        <taxon>Dikarya</taxon>
        <taxon>Ascomycota</taxon>
        <taxon>Pezizomycotina</taxon>
        <taxon>Dothideomycetes</taxon>
        <taxon>Pleosporomycetidae</taxon>
        <taxon>Pleosporales</taxon>
        <taxon>Pleosporineae</taxon>
        <taxon>Pleosporaceae</taxon>
        <taxon>Pyrenophora</taxon>
    </lineage>
</organism>
<feature type="compositionally biased region" description="Low complexity" evidence="1">
    <location>
        <begin position="338"/>
        <end position="351"/>
    </location>
</feature>
<reference evidence="4" key="1">
    <citation type="journal article" date="2022" name="Microb. Genom.">
        <title>A global pangenome for the wheat fungal pathogen Pyrenophora tritici-repentis and prediction of effector protein structural homology.</title>
        <authorList>
            <person name="Moolhuijzen P.M."/>
            <person name="See P.T."/>
            <person name="Shi G."/>
            <person name="Powell H.R."/>
            <person name="Cockram J."/>
            <person name="Jorgensen L.N."/>
            <person name="Benslimane H."/>
            <person name="Strelkov S.E."/>
            <person name="Turner J."/>
            <person name="Liu Z."/>
            <person name="Moffat C.S."/>
        </authorList>
    </citation>
    <scope>NUCLEOTIDE SEQUENCE [LARGE SCALE GENOMIC DNA]</scope>
</reference>
<proteinExistence type="predicted"/>
<evidence type="ECO:0000259" key="2">
    <source>
        <dbReference type="Pfam" id="PF20150"/>
    </source>
</evidence>
<dbReference type="Proteomes" id="UP000249757">
    <property type="component" value="Unassembled WGS sequence"/>
</dbReference>
<feature type="compositionally biased region" description="Basic and acidic residues" evidence="1">
    <location>
        <begin position="398"/>
        <end position="412"/>
    </location>
</feature>
<dbReference type="Pfam" id="PF20150">
    <property type="entry name" value="2EXR"/>
    <property type="match status" value="1"/>
</dbReference>
<feature type="domain" description="2EXR" evidence="2">
    <location>
        <begin position="512"/>
        <end position="571"/>
    </location>
</feature>
<dbReference type="Pfam" id="PF14223">
    <property type="entry name" value="Retrotran_gag_2"/>
    <property type="match status" value="1"/>
</dbReference>
<feature type="compositionally biased region" description="Pro residues" evidence="1">
    <location>
        <begin position="326"/>
        <end position="337"/>
    </location>
</feature>
<dbReference type="InterPro" id="IPR045518">
    <property type="entry name" value="2EXR"/>
</dbReference>
<evidence type="ECO:0000313" key="3">
    <source>
        <dbReference type="EMBL" id="KAI1517865.1"/>
    </source>
</evidence>
<dbReference type="AlphaFoldDB" id="A0A922NL17"/>
<dbReference type="EMBL" id="NRDI02000003">
    <property type="protein sequence ID" value="KAI1517865.1"/>
    <property type="molecule type" value="Genomic_DNA"/>
</dbReference>
<keyword evidence="4" id="KW-1185">Reference proteome</keyword>
<comment type="caution">
    <text evidence="3">The sequence shown here is derived from an EMBL/GenBank/DDBJ whole genome shotgun (WGS) entry which is preliminary data.</text>
</comment>
<evidence type="ECO:0000256" key="1">
    <source>
        <dbReference type="SAM" id="MobiDB-lite"/>
    </source>
</evidence>
<feature type="region of interest" description="Disordered" evidence="1">
    <location>
        <begin position="291"/>
        <end position="438"/>
    </location>
</feature>
<name>A0A922NL17_9PLEO</name>
<protein>
    <recommendedName>
        <fullName evidence="2">2EXR domain-containing protein</fullName>
    </recommendedName>
</protein>
<evidence type="ECO:0000313" key="4">
    <source>
        <dbReference type="Proteomes" id="UP000249757"/>
    </source>
</evidence>
<sequence length="768" mass="88317">MAEAKEEWKIPKLTAENHDAWFRRNKVKLKGKRVFYVCEKSLEKHCQIATPRDLSDAVKELDITDNKTAKVCINVDKRDKYLEDEATAIDLLFRSLGDDDQALIDEYDTAFQFWAYLRKKYTQNNATAANMYMTRIQTFTFDSESTIIGSWEKLKDYRRKLVAADADTDGAYKDSALLLILIRSLPTRFRTTVDTVNAQLNLTVEQKLKFLEEKEVRDQQDANEQALPAFRKAYKYVPPHKRGDKDLLSLSSDSEPGATSGIQCYLCDQPHYMRDCSKLGKARQLLKEYEVEKKQRKKKSLPPKSSKPPPKLEKPKKKTTHAQPAPAEPTPAEPTPAQPTEQAATEQVEPPTAEEMEPPPAEQMDTSPAEQVELNPEPIERRRGRPRKLTTAPPTTVSRDERVPDLATKESEEPVQSLPEAPRYFTRGSKRKRAGEDTAEDERFRKIIKAMLAQDTEVMEAVFEFLFKAMRHSTADEPIQYVPECKPVCEVQENKRGINAVAIESLKREPTFHRYLELPMELRLSIWAIALPHADKKVEVHKAVRARNDPRKRSFLPKICFVSKRTSEETVASFIKNSKFLLCLPVDCRFFMNFLAALPGRFRLVRELHFDISFLRGSTSLPRANLFPGLRVIHLGIRNYDLERLRGANPTVKRLHQFLPRCALELFNEYKLERILAFGMLDTVIIEHLAYGDMSAGKEVTRKTTAVDTLEKYYRFLGYHDKWAGKEASLKAVKALVTLLEQNFVDRKSKKVVAIKYKRKNAISYWLI</sequence>